<evidence type="ECO:0000259" key="1">
    <source>
        <dbReference type="PROSITE" id="PS50206"/>
    </source>
</evidence>
<dbReference type="CDD" id="cd00158">
    <property type="entry name" value="RHOD"/>
    <property type="match status" value="1"/>
</dbReference>
<proteinExistence type="predicted"/>
<comment type="caution">
    <text evidence="2">The sequence shown here is derived from an EMBL/GenBank/DDBJ whole genome shotgun (WGS) entry which is preliminary data.</text>
</comment>
<reference evidence="2 3" key="1">
    <citation type="submission" date="2021-04" db="EMBL/GenBank/DDBJ databases">
        <authorList>
            <person name="Sun C."/>
        </authorList>
    </citation>
    <scope>NUCLEOTIDE SEQUENCE [LARGE SCALE GENOMIC DNA]</scope>
    <source>
        <strain evidence="2 3">A79</strain>
    </source>
</reference>
<gene>
    <name evidence="2" type="ORF">J9B83_03145</name>
</gene>
<feature type="domain" description="Rhodanese" evidence="1">
    <location>
        <begin position="30"/>
        <end position="113"/>
    </location>
</feature>
<dbReference type="RefSeq" id="WP_211535276.1">
    <property type="nucleotide sequence ID" value="NZ_JAGSSV010000002.1"/>
</dbReference>
<reference evidence="3" key="2">
    <citation type="submission" date="2023-07" db="EMBL/GenBank/DDBJ databases">
        <title>Marinomonas vulgaris A79, complete genome.</title>
        <authorList>
            <person name="Ying J.-J."/>
        </authorList>
    </citation>
    <scope>NUCLEOTIDE SEQUENCE [LARGE SCALE GENOMIC DNA]</scope>
    <source>
        <strain evidence="3">A79</strain>
    </source>
</reference>
<accession>A0ABS5H8A5</accession>
<evidence type="ECO:0000313" key="2">
    <source>
        <dbReference type="EMBL" id="MBR7887926.1"/>
    </source>
</evidence>
<dbReference type="InterPro" id="IPR036873">
    <property type="entry name" value="Rhodanese-like_dom_sf"/>
</dbReference>
<dbReference type="Gene3D" id="3.40.250.10">
    <property type="entry name" value="Rhodanese-like domain"/>
    <property type="match status" value="1"/>
</dbReference>
<evidence type="ECO:0000313" key="3">
    <source>
        <dbReference type="Proteomes" id="UP000679722"/>
    </source>
</evidence>
<dbReference type="InterPro" id="IPR001763">
    <property type="entry name" value="Rhodanese-like_dom"/>
</dbReference>
<organism evidence="2 3">
    <name type="scientific">Marinomonas vulgaris</name>
    <dbReference type="NCBI Taxonomy" id="2823372"/>
    <lineage>
        <taxon>Bacteria</taxon>
        <taxon>Pseudomonadati</taxon>
        <taxon>Pseudomonadota</taxon>
        <taxon>Gammaproteobacteria</taxon>
        <taxon>Oceanospirillales</taxon>
        <taxon>Oceanospirillaceae</taxon>
        <taxon>Marinomonas</taxon>
    </lineage>
</organism>
<keyword evidence="3" id="KW-1185">Reference proteome</keyword>
<dbReference type="PANTHER" id="PTHR44086">
    <property type="entry name" value="THIOSULFATE SULFURTRANSFERASE RDL2, MITOCHONDRIAL-RELATED"/>
    <property type="match status" value="1"/>
</dbReference>
<sequence>MQYTPKFQAMADAAQAKAEGIEPSSVNERIANGAIALDIRDPDEHAKSHIEGSLNISRGKLEMIVEDKIPDLETEILCYCNANNRGALSAASLKDMGYVNAKYVAGGLNAYKAL</sequence>
<dbReference type="SMART" id="SM00450">
    <property type="entry name" value="RHOD"/>
    <property type="match status" value="1"/>
</dbReference>
<dbReference type="PROSITE" id="PS50206">
    <property type="entry name" value="RHODANESE_3"/>
    <property type="match status" value="1"/>
</dbReference>
<dbReference type="EMBL" id="JAGSSV010000002">
    <property type="protein sequence ID" value="MBR7887926.1"/>
    <property type="molecule type" value="Genomic_DNA"/>
</dbReference>
<protein>
    <submittedName>
        <fullName evidence="2">Rhodanese-like domain-containing protein</fullName>
    </submittedName>
</protein>
<dbReference type="PANTHER" id="PTHR44086:SF10">
    <property type="entry name" value="THIOSULFATE SULFURTRANSFERASE_RHODANESE-LIKE DOMAIN-CONTAINING PROTEIN 3"/>
    <property type="match status" value="1"/>
</dbReference>
<name>A0ABS5H8A5_9GAMM</name>
<dbReference type="Proteomes" id="UP000679722">
    <property type="component" value="Unassembled WGS sequence"/>
</dbReference>
<dbReference type="SUPFAM" id="SSF52821">
    <property type="entry name" value="Rhodanese/Cell cycle control phosphatase"/>
    <property type="match status" value="1"/>
</dbReference>
<dbReference type="Pfam" id="PF00581">
    <property type="entry name" value="Rhodanese"/>
    <property type="match status" value="1"/>
</dbReference>